<name>U6B7Q2_9HYPH</name>
<reference evidence="1 2" key="1">
    <citation type="journal article" date="2014" name="Mol. Plant Microbe Interact.">
        <title>The complete genome sequence of Candidatus Liberibacter americanus, associated with citrus Huanglongbing.</title>
        <authorList>
            <person name="Wulff N.A."/>
            <person name="Zhang S."/>
            <person name="Setubal J.C."/>
            <person name="Almeida N.F."/>
            <person name="Martins E.C."/>
            <person name="Harakava R."/>
            <person name="Kumar D."/>
            <person name="Rangel L.T."/>
            <person name="Foissac X."/>
            <person name="Bove J."/>
            <person name="Gabriel D.W."/>
        </authorList>
    </citation>
    <scope>NUCLEOTIDE SEQUENCE [LARGE SCALE GENOMIC DNA]</scope>
    <source>
        <strain evidence="1 2">Sao Paulo</strain>
    </source>
</reference>
<dbReference type="HOGENOM" id="CLU_089644_0_0_5"/>
<evidence type="ECO:0000313" key="2">
    <source>
        <dbReference type="Proteomes" id="UP000017862"/>
    </source>
</evidence>
<dbReference type="AlphaFoldDB" id="U6B7Q2"/>
<keyword evidence="2" id="KW-1185">Reference proteome</keyword>
<organism evidence="1 2">
    <name type="scientific">Candidatus Liberibacter americanus str. Sao Paulo</name>
    <dbReference type="NCBI Taxonomy" id="1261131"/>
    <lineage>
        <taxon>Bacteria</taxon>
        <taxon>Pseudomonadati</taxon>
        <taxon>Pseudomonadota</taxon>
        <taxon>Alphaproteobacteria</taxon>
        <taxon>Hyphomicrobiales</taxon>
        <taxon>Rhizobiaceae</taxon>
        <taxon>Liberibacter</taxon>
    </lineage>
</organism>
<accession>U6B7Q2</accession>
<proteinExistence type="predicted"/>
<protein>
    <recommendedName>
        <fullName evidence="3">Flagellar assembly protein FliH/Type III secretion system HrpE domain-containing protein</fullName>
    </recommendedName>
</protein>
<dbReference type="PATRIC" id="fig|1261131.3.peg.370"/>
<sequence length="207" mass="23714">MNTILSRLEDFSKDNSSSDDVFNSYQINSIRTDTVDSTLNTQLELENAYQKGYEAAVNEQKIYWERKIEDLNMANCDEIAKQKELFEVRISEYVSLSFKDSIKLILDPLENYLVCILSTILEKGIARKVAVDLVEFVDDMFKRGECGVITIHCPKNLHSIIQQSLEEYSSMILYKDSESVELSAQISGNVITTRLESLFNDVKKILD</sequence>
<dbReference type="KEGG" id="lar:lam_385"/>
<gene>
    <name evidence="1" type="ORF">lam_385</name>
</gene>
<evidence type="ECO:0008006" key="3">
    <source>
        <dbReference type="Google" id="ProtNLM"/>
    </source>
</evidence>
<evidence type="ECO:0000313" key="1">
    <source>
        <dbReference type="EMBL" id="AHA27752.1"/>
    </source>
</evidence>
<dbReference type="STRING" id="1261131.lam_385"/>
<dbReference type="Proteomes" id="UP000017862">
    <property type="component" value="Chromosome"/>
</dbReference>
<dbReference type="EMBL" id="CP006604">
    <property type="protein sequence ID" value="AHA27752.1"/>
    <property type="molecule type" value="Genomic_DNA"/>
</dbReference>